<feature type="non-terminal residue" evidence="2">
    <location>
        <position position="61"/>
    </location>
</feature>
<feature type="region of interest" description="Disordered" evidence="1">
    <location>
        <begin position="1"/>
        <end position="20"/>
    </location>
</feature>
<keyword evidence="3" id="KW-1185">Reference proteome</keyword>
<name>A0A814HUX4_9BILA</name>
<dbReference type="EMBL" id="CAJNOC010004241">
    <property type="protein sequence ID" value="CAF1014466.1"/>
    <property type="molecule type" value="Genomic_DNA"/>
</dbReference>
<reference evidence="2" key="1">
    <citation type="submission" date="2021-02" db="EMBL/GenBank/DDBJ databases">
        <authorList>
            <person name="Nowell W R."/>
        </authorList>
    </citation>
    <scope>NUCLEOTIDE SEQUENCE</scope>
    <source>
        <strain evidence="2">Ploen Becks lab</strain>
    </source>
</reference>
<dbReference type="AlphaFoldDB" id="A0A814HUX4"/>
<evidence type="ECO:0000313" key="3">
    <source>
        <dbReference type="Proteomes" id="UP000663879"/>
    </source>
</evidence>
<sequence length="61" mass="6739">MNKILNTNGNKQSSFSDSSVTAYSATNQLTQHNTRTNNHLIAHDVDDANGEDIQNQTNDAY</sequence>
<gene>
    <name evidence="2" type="ORF">OXX778_LOCUS17059</name>
</gene>
<proteinExistence type="predicted"/>
<accession>A0A814HUX4</accession>
<dbReference type="Proteomes" id="UP000663879">
    <property type="component" value="Unassembled WGS sequence"/>
</dbReference>
<comment type="caution">
    <text evidence="2">The sequence shown here is derived from an EMBL/GenBank/DDBJ whole genome shotgun (WGS) entry which is preliminary data.</text>
</comment>
<evidence type="ECO:0000313" key="2">
    <source>
        <dbReference type="EMBL" id="CAF1014466.1"/>
    </source>
</evidence>
<organism evidence="2 3">
    <name type="scientific">Brachionus calyciflorus</name>
    <dbReference type="NCBI Taxonomy" id="104777"/>
    <lineage>
        <taxon>Eukaryota</taxon>
        <taxon>Metazoa</taxon>
        <taxon>Spiralia</taxon>
        <taxon>Gnathifera</taxon>
        <taxon>Rotifera</taxon>
        <taxon>Eurotatoria</taxon>
        <taxon>Monogononta</taxon>
        <taxon>Pseudotrocha</taxon>
        <taxon>Ploima</taxon>
        <taxon>Brachionidae</taxon>
        <taxon>Brachionus</taxon>
    </lineage>
</organism>
<protein>
    <submittedName>
        <fullName evidence="2">Uncharacterized protein</fullName>
    </submittedName>
</protein>
<evidence type="ECO:0000256" key="1">
    <source>
        <dbReference type="SAM" id="MobiDB-lite"/>
    </source>
</evidence>